<dbReference type="OrthoDB" id="10267969at2759"/>
<sequence length="225" mass="25468">MSKDTTLELGPLDKDDEKRLSGPLEGSTLHKDRHRPRHVHINGQNNNPQQVAIGAVIASQIASLVLIGLLYPRLYSISPFGSSAIVSTLLCGFSQGLLQLIVHRRLNPSALLKFYCWGIINGLWTKWWTSSLSVIVPSIPLRIFCDQAIGNPTNLLIFLSFVSYWDGREIETYFHQTYFKMLKTSYIIWPFVSTIQFYLLDPRLIVPFCSVVNVFWTVILGIITG</sequence>
<dbReference type="InterPro" id="IPR007248">
    <property type="entry name" value="Mpv17_PMP22"/>
</dbReference>
<dbReference type="PANTHER" id="PTHR11266">
    <property type="entry name" value="PEROXISOMAL MEMBRANE PROTEIN 2, PXMP2 MPV17"/>
    <property type="match status" value="1"/>
</dbReference>
<organism evidence="8 9">
    <name type="scientific">Magnusiomyces paraingens</name>
    <dbReference type="NCBI Taxonomy" id="2606893"/>
    <lineage>
        <taxon>Eukaryota</taxon>
        <taxon>Fungi</taxon>
        <taxon>Dikarya</taxon>
        <taxon>Ascomycota</taxon>
        <taxon>Saccharomycotina</taxon>
        <taxon>Dipodascomycetes</taxon>
        <taxon>Dipodascales</taxon>
        <taxon>Dipodascaceae</taxon>
        <taxon>Magnusiomyces</taxon>
    </lineage>
</organism>
<proteinExistence type="inferred from homology"/>
<evidence type="ECO:0000256" key="5">
    <source>
        <dbReference type="ARBA" id="ARBA00023136"/>
    </source>
</evidence>
<evidence type="ECO:0000256" key="7">
    <source>
        <dbReference type="SAM" id="MobiDB-lite"/>
    </source>
</evidence>
<comment type="subcellular location">
    <subcellularLocation>
        <location evidence="1">Membrane</location>
        <topology evidence="1">Multi-pass membrane protein</topology>
    </subcellularLocation>
</comment>
<evidence type="ECO:0000256" key="4">
    <source>
        <dbReference type="ARBA" id="ARBA00022989"/>
    </source>
</evidence>
<feature type="transmembrane region" description="Helical" evidence="6">
    <location>
        <begin position="110"/>
        <end position="128"/>
    </location>
</feature>
<evidence type="ECO:0000313" key="8">
    <source>
        <dbReference type="EMBL" id="VVT50598.1"/>
    </source>
</evidence>
<feature type="transmembrane region" description="Helical" evidence="6">
    <location>
        <begin position="204"/>
        <end position="223"/>
    </location>
</feature>
<evidence type="ECO:0000256" key="6">
    <source>
        <dbReference type="RuleBase" id="RU363053"/>
    </source>
</evidence>
<keyword evidence="3 6" id="KW-0812">Transmembrane</keyword>
<feature type="compositionally biased region" description="Basic and acidic residues" evidence="7">
    <location>
        <begin position="1"/>
        <end position="20"/>
    </location>
</feature>
<keyword evidence="4 6" id="KW-1133">Transmembrane helix</keyword>
<feature type="transmembrane region" description="Helical" evidence="6">
    <location>
        <begin position="177"/>
        <end position="198"/>
    </location>
</feature>
<protein>
    <recommendedName>
        <fullName evidence="10">Protein sym1</fullName>
    </recommendedName>
</protein>
<gene>
    <name evidence="8" type="ORF">SAPINGB_P002817</name>
</gene>
<evidence type="ECO:0000256" key="3">
    <source>
        <dbReference type="ARBA" id="ARBA00022692"/>
    </source>
</evidence>
<dbReference type="RefSeq" id="XP_031853426.1">
    <property type="nucleotide sequence ID" value="XM_031997535.1"/>
</dbReference>
<feature type="region of interest" description="Disordered" evidence="7">
    <location>
        <begin position="1"/>
        <end position="32"/>
    </location>
</feature>
<evidence type="ECO:0008006" key="10">
    <source>
        <dbReference type="Google" id="ProtNLM"/>
    </source>
</evidence>
<evidence type="ECO:0000256" key="2">
    <source>
        <dbReference type="ARBA" id="ARBA00006824"/>
    </source>
</evidence>
<feature type="transmembrane region" description="Helical" evidence="6">
    <location>
        <begin position="77"/>
        <end position="98"/>
    </location>
</feature>
<feature type="transmembrane region" description="Helical" evidence="6">
    <location>
        <begin position="148"/>
        <end position="165"/>
    </location>
</feature>
<dbReference type="GeneID" id="43581635"/>
<dbReference type="Pfam" id="PF04117">
    <property type="entry name" value="Mpv17_PMP22"/>
    <property type="match status" value="1"/>
</dbReference>
<dbReference type="EMBL" id="CABVLU010000002">
    <property type="protein sequence ID" value="VVT50598.1"/>
    <property type="molecule type" value="Genomic_DNA"/>
</dbReference>
<dbReference type="AlphaFoldDB" id="A0A5E8BLR3"/>
<keyword evidence="5 6" id="KW-0472">Membrane</keyword>
<accession>A0A5E8BLR3</accession>
<evidence type="ECO:0000313" key="9">
    <source>
        <dbReference type="Proteomes" id="UP000398389"/>
    </source>
</evidence>
<keyword evidence="9" id="KW-1185">Reference proteome</keyword>
<comment type="similarity">
    <text evidence="2 6">Belongs to the peroxisomal membrane protein PXMP2/4 family.</text>
</comment>
<dbReference type="Proteomes" id="UP000398389">
    <property type="component" value="Unassembled WGS sequence"/>
</dbReference>
<feature type="transmembrane region" description="Helical" evidence="6">
    <location>
        <begin position="51"/>
        <end position="71"/>
    </location>
</feature>
<name>A0A5E8BLR3_9ASCO</name>
<evidence type="ECO:0000256" key="1">
    <source>
        <dbReference type="ARBA" id="ARBA00004141"/>
    </source>
</evidence>
<reference evidence="8 9" key="1">
    <citation type="submission" date="2019-09" db="EMBL/GenBank/DDBJ databases">
        <authorList>
            <person name="Brejova B."/>
        </authorList>
    </citation>
    <scope>NUCLEOTIDE SEQUENCE [LARGE SCALE GENOMIC DNA]</scope>
</reference>
<dbReference type="PANTHER" id="PTHR11266:SF80">
    <property type="entry name" value="PEROXISOMAL MEMBRANE PROTEIN 2"/>
    <property type="match status" value="1"/>
</dbReference>
<dbReference type="GO" id="GO:0005778">
    <property type="term" value="C:peroxisomal membrane"/>
    <property type="evidence" value="ECO:0007669"/>
    <property type="project" value="TreeGrafter"/>
</dbReference>